<dbReference type="KEGG" id="dvn:HQ394_18600"/>
<accession>A0A7H1N5G7</accession>
<sequence>MNGGGRDEREGAADDGDIFDRHVFACVLAIALSETERPLTDASGLGRDALQRLFGRYFPHAQALLTSLPAEAAAVADAVEEPDLHQLLLDNRTCDEECSAWLAAMVARRSLGANHLWQDLGLTNRGELSRLLVRHFAPLALRNTKDMKWKKFFYRELCQFDGVLVCKAPNCEVCTDVGICFAEETGEPLLPLRRPMS</sequence>
<dbReference type="RefSeq" id="WP_190261413.1">
    <property type="nucleotide sequence ID" value="NZ_CP053923.1"/>
</dbReference>
<evidence type="ECO:0000313" key="1">
    <source>
        <dbReference type="EMBL" id="QNT70953.1"/>
    </source>
</evidence>
<keyword evidence="2" id="KW-1185">Reference proteome</keyword>
<protein>
    <submittedName>
        <fullName evidence="1">Nitrogen fixation protein NifQ</fullName>
    </submittedName>
</protein>
<gene>
    <name evidence="1" type="ORF">HQ394_18600</name>
</gene>
<evidence type="ECO:0000313" key="2">
    <source>
        <dbReference type="Proteomes" id="UP000516369"/>
    </source>
</evidence>
<dbReference type="EMBL" id="CP053923">
    <property type="protein sequence ID" value="QNT70953.1"/>
    <property type="molecule type" value="Genomic_DNA"/>
</dbReference>
<dbReference type="Proteomes" id="UP000516369">
    <property type="component" value="Chromosome"/>
</dbReference>
<dbReference type="AlphaFoldDB" id="A0A7H1N5G7"/>
<reference evidence="1 2" key="1">
    <citation type="submission" date="2020-05" db="EMBL/GenBank/DDBJ databases">
        <title>Complete closed genome sequence of Defluviicoccus vanus.</title>
        <authorList>
            <person name="Bessarab I."/>
            <person name="Arumugam K."/>
            <person name="Maszenan A.M."/>
            <person name="Seviour R.J."/>
            <person name="Williams R.B."/>
        </authorList>
    </citation>
    <scope>NUCLEOTIDE SEQUENCE [LARGE SCALE GENOMIC DNA]</scope>
    <source>
        <strain evidence="1 2">Ben 114</strain>
    </source>
</reference>
<name>A0A7H1N5G7_9PROT</name>
<dbReference type="GO" id="GO:0030151">
    <property type="term" value="F:molybdenum ion binding"/>
    <property type="evidence" value="ECO:0007669"/>
    <property type="project" value="InterPro"/>
</dbReference>
<organism evidence="1 2">
    <name type="scientific">Defluviicoccus vanus</name>
    <dbReference type="NCBI Taxonomy" id="111831"/>
    <lineage>
        <taxon>Bacteria</taxon>
        <taxon>Pseudomonadati</taxon>
        <taxon>Pseudomonadota</taxon>
        <taxon>Alphaproteobacteria</taxon>
        <taxon>Rhodospirillales</taxon>
        <taxon>Rhodospirillaceae</taxon>
        <taxon>Defluviicoccus</taxon>
    </lineage>
</organism>
<dbReference type="Pfam" id="PF04891">
    <property type="entry name" value="NifQ"/>
    <property type="match status" value="1"/>
</dbReference>
<dbReference type="InterPro" id="IPR006975">
    <property type="entry name" value="NifQ"/>
</dbReference>
<proteinExistence type="predicted"/>
<dbReference type="GO" id="GO:0009399">
    <property type="term" value="P:nitrogen fixation"/>
    <property type="evidence" value="ECO:0007669"/>
    <property type="project" value="InterPro"/>
</dbReference>